<dbReference type="EMBL" id="PVWG01000006">
    <property type="protein sequence ID" value="PSB20394.1"/>
    <property type="molecule type" value="Genomic_DNA"/>
</dbReference>
<dbReference type="InterPro" id="IPR002545">
    <property type="entry name" value="CheW-lke_dom"/>
</dbReference>
<dbReference type="GO" id="GO:0005829">
    <property type="term" value="C:cytosol"/>
    <property type="evidence" value="ECO:0007669"/>
    <property type="project" value="TreeGrafter"/>
</dbReference>
<evidence type="ECO:0000313" key="2">
    <source>
        <dbReference type="EMBL" id="PSB20394.1"/>
    </source>
</evidence>
<dbReference type="PROSITE" id="PS50851">
    <property type="entry name" value="CHEW"/>
    <property type="match status" value="1"/>
</dbReference>
<proteinExistence type="predicted"/>
<gene>
    <name evidence="2" type="ORF">C7B65_08120</name>
</gene>
<organism evidence="2 3">
    <name type="scientific">Phormidesmis priestleyi ULC007</name>
    <dbReference type="NCBI Taxonomy" id="1920490"/>
    <lineage>
        <taxon>Bacteria</taxon>
        <taxon>Bacillati</taxon>
        <taxon>Cyanobacteriota</taxon>
        <taxon>Cyanophyceae</taxon>
        <taxon>Leptolyngbyales</taxon>
        <taxon>Leptolyngbyaceae</taxon>
        <taxon>Phormidesmis</taxon>
    </lineage>
</organism>
<dbReference type="Pfam" id="PF01584">
    <property type="entry name" value="CheW"/>
    <property type="match status" value="1"/>
</dbReference>
<reference evidence="2 3" key="2">
    <citation type="submission" date="2018-03" db="EMBL/GenBank/DDBJ databases">
        <title>The ancient ancestry and fast evolution of plastids.</title>
        <authorList>
            <person name="Moore K.R."/>
            <person name="Magnabosco C."/>
            <person name="Momper L."/>
            <person name="Gold D.A."/>
            <person name="Bosak T."/>
            <person name="Fournier G.P."/>
        </authorList>
    </citation>
    <scope>NUCLEOTIDE SEQUENCE [LARGE SCALE GENOMIC DNA]</scope>
    <source>
        <strain evidence="2 3">ULC007</strain>
    </source>
</reference>
<name>A0A2T1DIY2_9CYAN</name>
<dbReference type="InterPro" id="IPR036061">
    <property type="entry name" value="CheW-like_dom_sf"/>
</dbReference>
<dbReference type="Proteomes" id="UP000238634">
    <property type="component" value="Unassembled WGS sequence"/>
</dbReference>
<dbReference type="InterPro" id="IPR039315">
    <property type="entry name" value="CheW"/>
</dbReference>
<protein>
    <submittedName>
        <fullName evidence="2">Chemotaxis protein CheW</fullName>
    </submittedName>
</protein>
<comment type="caution">
    <text evidence="2">The sequence shown here is derived from an EMBL/GenBank/DDBJ whole genome shotgun (WGS) entry which is preliminary data.</text>
</comment>
<dbReference type="PANTHER" id="PTHR22617:SF23">
    <property type="entry name" value="CHEMOTAXIS PROTEIN CHEW"/>
    <property type="match status" value="1"/>
</dbReference>
<feature type="domain" description="CheW-like" evidence="1">
    <location>
        <begin position="80"/>
        <end position="222"/>
    </location>
</feature>
<dbReference type="SUPFAM" id="SSF50341">
    <property type="entry name" value="CheW-like"/>
    <property type="match status" value="1"/>
</dbReference>
<reference evidence="2 3" key="1">
    <citation type="submission" date="2018-02" db="EMBL/GenBank/DDBJ databases">
        <authorList>
            <person name="Cohen D.B."/>
            <person name="Kent A.D."/>
        </authorList>
    </citation>
    <scope>NUCLEOTIDE SEQUENCE [LARGE SCALE GENOMIC DNA]</scope>
    <source>
        <strain evidence="2 3">ULC007</strain>
    </source>
</reference>
<dbReference type="PANTHER" id="PTHR22617">
    <property type="entry name" value="CHEMOTAXIS SENSOR HISTIDINE KINASE-RELATED"/>
    <property type="match status" value="1"/>
</dbReference>
<dbReference type="GO" id="GO:0007165">
    <property type="term" value="P:signal transduction"/>
    <property type="evidence" value="ECO:0007669"/>
    <property type="project" value="InterPro"/>
</dbReference>
<dbReference type="Gene3D" id="2.40.50.180">
    <property type="entry name" value="CheA-289, Domain 4"/>
    <property type="match status" value="1"/>
</dbReference>
<keyword evidence="3" id="KW-1185">Reference proteome</keyword>
<dbReference type="Gene3D" id="2.30.30.40">
    <property type="entry name" value="SH3 Domains"/>
    <property type="match status" value="1"/>
</dbReference>
<sequence>MLMNDCWNQIGVWGDRSCSQLETVTHCRNCPVYSTAGRSLLERDIPLDYLNEWMAAIATPANEVINPSDDRPVLKGSADPLSVILFRLGDEQFALPVSVLHEVTHPGAIHRLPHRSNDVFLGLINIRGEILMTISLSQFLGLKSVTDSSSLNRLLVVGHDDRKWVFPVDEVHRIHRVQASELKEVPVVVSQASQAYTQGIIDWQTKKVNYLDADLLFYTLERSLL</sequence>
<evidence type="ECO:0000259" key="1">
    <source>
        <dbReference type="PROSITE" id="PS50851"/>
    </source>
</evidence>
<dbReference type="GO" id="GO:0006935">
    <property type="term" value="P:chemotaxis"/>
    <property type="evidence" value="ECO:0007669"/>
    <property type="project" value="InterPro"/>
</dbReference>
<dbReference type="AlphaFoldDB" id="A0A2T1DIY2"/>
<dbReference type="SMART" id="SM00260">
    <property type="entry name" value="CheW"/>
    <property type="match status" value="1"/>
</dbReference>
<evidence type="ECO:0000313" key="3">
    <source>
        <dbReference type="Proteomes" id="UP000238634"/>
    </source>
</evidence>
<accession>A0A2T1DIY2</accession>
<dbReference type="STRING" id="1920490.GCA_001895925_04201"/>
<dbReference type="OrthoDB" id="21516at2"/>